<keyword evidence="2" id="KW-1185">Reference proteome</keyword>
<dbReference type="Proteomes" id="UP000321085">
    <property type="component" value="Unassembled WGS sequence"/>
</dbReference>
<protein>
    <submittedName>
        <fullName evidence="1">Uncharacterized protein</fullName>
    </submittedName>
</protein>
<name>A0A512C0P0_9HYPH</name>
<accession>A0A512C0P0</accession>
<gene>
    <name evidence="1" type="ORF">MAE02_54800</name>
</gene>
<comment type="caution">
    <text evidence="1">The sequence shown here is derived from an EMBL/GenBank/DDBJ whole genome shotgun (WGS) entry which is preliminary data.</text>
</comment>
<proteinExistence type="predicted"/>
<sequence>MTIPVTPYRSNWPYLGELNASIRQHNRNAPHYIICHPLSQLHLLGTTEGEAVSRFRADIQVPR</sequence>
<evidence type="ECO:0000313" key="1">
    <source>
        <dbReference type="EMBL" id="GEO17784.1"/>
    </source>
</evidence>
<dbReference type="AlphaFoldDB" id="A0A512C0P0"/>
<organism evidence="1 2">
    <name type="scientific">Microvirga aerophila</name>
    <dbReference type="NCBI Taxonomy" id="670291"/>
    <lineage>
        <taxon>Bacteria</taxon>
        <taxon>Pseudomonadati</taxon>
        <taxon>Pseudomonadota</taxon>
        <taxon>Alphaproteobacteria</taxon>
        <taxon>Hyphomicrobiales</taxon>
        <taxon>Methylobacteriaceae</taxon>
        <taxon>Microvirga</taxon>
    </lineage>
</organism>
<evidence type="ECO:0000313" key="2">
    <source>
        <dbReference type="Proteomes" id="UP000321085"/>
    </source>
</evidence>
<dbReference type="EMBL" id="BJYU01000125">
    <property type="protein sequence ID" value="GEO17784.1"/>
    <property type="molecule type" value="Genomic_DNA"/>
</dbReference>
<reference evidence="1 2" key="1">
    <citation type="submission" date="2019-07" db="EMBL/GenBank/DDBJ databases">
        <title>Whole genome shotgun sequence of Microvirga aerophila NBRC 106136.</title>
        <authorList>
            <person name="Hosoyama A."/>
            <person name="Uohara A."/>
            <person name="Ohji S."/>
            <person name="Ichikawa N."/>
        </authorList>
    </citation>
    <scope>NUCLEOTIDE SEQUENCE [LARGE SCALE GENOMIC DNA]</scope>
    <source>
        <strain evidence="1 2">NBRC 106136</strain>
    </source>
</reference>